<keyword evidence="1" id="KW-0812">Transmembrane</keyword>
<keyword evidence="1" id="KW-1133">Transmembrane helix</keyword>
<evidence type="ECO:0000313" key="2">
    <source>
        <dbReference type="EMBL" id="PHJ99036.1"/>
    </source>
</evidence>
<dbReference type="AlphaFoldDB" id="A0A9Q5Z8B2"/>
<evidence type="ECO:0000313" key="3">
    <source>
        <dbReference type="Proteomes" id="UP000222310"/>
    </source>
</evidence>
<evidence type="ECO:0000256" key="1">
    <source>
        <dbReference type="SAM" id="Phobius"/>
    </source>
</evidence>
<gene>
    <name evidence="2" type="ORF">VF08_26020</name>
</gene>
<name>A0A9Q5Z8B2_NOSLI</name>
<reference evidence="2 3" key="1">
    <citation type="submission" date="2015-02" db="EMBL/GenBank/DDBJ databases">
        <title>Nostoc linckia genome annotation.</title>
        <authorList>
            <person name="Zhou Z."/>
        </authorList>
    </citation>
    <scope>NUCLEOTIDE SEQUENCE [LARGE SCALE GENOMIC DNA]</scope>
    <source>
        <strain evidence="3">z8</strain>
    </source>
</reference>
<dbReference type="RefSeq" id="WP_099073147.1">
    <property type="nucleotide sequence ID" value="NZ_LAHD01000092.1"/>
</dbReference>
<keyword evidence="1" id="KW-0472">Membrane</keyword>
<protein>
    <recommendedName>
        <fullName evidence="4">DUF2459 domain-containing protein</fullName>
    </recommendedName>
</protein>
<comment type="caution">
    <text evidence="2">The sequence shown here is derived from an EMBL/GenBank/DDBJ whole genome shotgun (WGS) entry which is preliminary data.</text>
</comment>
<proteinExistence type="predicted"/>
<dbReference type="GeneID" id="57098613"/>
<accession>A0A9Q5Z8B2</accession>
<organism evidence="2 3">
    <name type="scientific">Nostoc linckia z8</name>
    <dbReference type="NCBI Taxonomy" id="1628746"/>
    <lineage>
        <taxon>Bacteria</taxon>
        <taxon>Bacillati</taxon>
        <taxon>Cyanobacteriota</taxon>
        <taxon>Cyanophyceae</taxon>
        <taxon>Nostocales</taxon>
        <taxon>Nostocaceae</taxon>
        <taxon>Nostoc</taxon>
    </lineage>
</organism>
<dbReference type="EMBL" id="LAHD01000092">
    <property type="protein sequence ID" value="PHJ99036.1"/>
    <property type="molecule type" value="Genomic_DNA"/>
</dbReference>
<dbReference type="Proteomes" id="UP000222310">
    <property type="component" value="Unassembled WGS sequence"/>
</dbReference>
<feature type="transmembrane region" description="Helical" evidence="1">
    <location>
        <begin position="7"/>
        <end position="24"/>
    </location>
</feature>
<evidence type="ECO:0008006" key="4">
    <source>
        <dbReference type="Google" id="ProtNLM"/>
    </source>
</evidence>
<sequence>MRLRRIVIFILAFVTSIVLVWIFTPKVIIPPTVPQQAIAVYVLDFFWHSELVLPNSNGGLVVYAYGDWNYFALNQHDLKNGLAALFIPTKGTLGRRKFSRIDDLQQMVARKNINLLSFKVAQSKAIQLTQTLDKRFMKNIDTLIDNHQLGLNFVQDEENYHILHNSNHELVAWLKDLECQVNGLVLWANFRVQNK</sequence>